<evidence type="ECO:0000259" key="1">
    <source>
        <dbReference type="Pfam" id="PF12680"/>
    </source>
</evidence>
<organism evidence="2 3">
    <name type="scientific">Pseudonocardia ailaonensis</name>
    <dbReference type="NCBI Taxonomy" id="367279"/>
    <lineage>
        <taxon>Bacteria</taxon>
        <taxon>Bacillati</taxon>
        <taxon>Actinomycetota</taxon>
        <taxon>Actinomycetes</taxon>
        <taxon>Pseudonocardiales</taxon>
        <taxon>Pseudonocardiaceae</taxon>
        <taxon>Pseudonocardia</taxon>
    </lineage>
</organism>
<evidence type="ECO:0000313" key="3">
    <source>
        <dbReference type="Proteomes" id="UP001500449"/>
    </source>
</evidence>
<dbReference type="InterPro" id="IPR037401">
    <property type="entry name" value="SnoaL-like"/>
</dbReference>
<reference evidence="2 3" key="1">
    <citation type="journal article" date="2019" name="Int. J. Syst. Evol. Microbiol.">
        <title>The Global Catalogue of Microorganisms (GCM) 10K type strain sequencing project: providing services to taxonomists for standard genome sequencing and annotation.</title>
        <authorList>
            <consortium name="The Broad Institute Genomics Platform"/>
            <consortium name="The Broad Institute Genome Sequencing Center for Infectious Disease"/>
            <person name="Wu L."/>
            <person name="Ma J."/>
        </authorList>
    </citation>
    <scope>NUCLEOTIDE SEQUENCE [LARGE SCALE GENOMIC DNA]</scope>
    <source>
        <strain evidence="2 3">JCM 16009</strain>
    </source>
</reference>
<comment type="caution">
    <text evidence="2">The sequence shown here is derived from an EMBL/GenBank/DDBJ whole genome shotgun (WGS) entry which is preliminary data.</text>
</comment>
<feature type="domain" description="SnoaL-like" evidence="1">
    <location>
        <begin position="7"/>
        <end position="104"/>
    </location>
</feature>
<evidence type="ECO:0000313" key="2">
    <source>
        <dbReference type="EMBL" id="GAA1864069.1"/>
    </source>
</evidence>
<dbReference type="RefSeq" id="WP_344421941.1">
    <property type="nucleotide sequence ID" value="NZ_BAAAQK010000019.1"/>
</dbReference>
<protein>
    <recommendedName>
        <fullName evidence="1">SnoaL-like domain-containing protein</fullName>
    </recommendedName>
</protein>
<sequence>MSPVGVVRRYLDEIYHAGDVDLVREICADPVVRHDPGRTTELSHADQIARIAADLPQWRPHFTAEVLAGDAEYAVLVWNASGRTAARTLSGIEVFRVRDGRITDVWNTPYSTDTWG</sequence>
<name>A0ABN2NEJ3_9PSEU</name>
<dbReference type="EMBL" id="BAAAQK010000019">
    <property type="protein sequence ID" value="GAA1864069.1"/>
    <property type="molecule type" value="Genomic_DNA"/>
</dbReference>
<dbReference type="Pfam" id="PF12680">
    <property type="entry name" value="SnoaL_2"/>
    <property type="match status" value="1"/>
</dbReference>
<gene>
    <name evidence="2" type="ORF">GCM10009836_50470</name>
</gene>
<dbReference type="SUPFAM" id="SSF54427">
    <property type="entry name" value="NTF2-like"/>
    <property type="match status" value="1"/>
</dbReference>
<accession>A0ABN2NEJ3</accession>
<dbReference type="Proteomes" id="UP001500449">
    <property type="component" value="Unassembled WGS sequence"/>
</dbReference>
<keyword evidence="3" id="KW-1185">Reference proteome</keyword>
<dbReference type="InterPro" id="IPR032710">
    <property type="entry name" value="NTF2-like_dom_sf"/>
</dbReference>
<dbReference type="Gene3D" id="3.10.450.50">
    <property type="match status" value="1"/>
</dbReference>
<proteinExistence type="predicted"/>